<evidence type="ECO:0000313" key="2">
    <source>
        <dbReference type="CGD" id="CAL0000166831"/>
    </source>
</evidence>
<dbReference type="PANTHER" id="PTHR16291">
    <property type="entry name" value="NUCLEAR CAP-BINDING PROTEIN SUBUNIT 3"/>
    <property type="match status" value="1"/>
</dbReference>
<feature type="compositionally biased region" description="Basic and acidic residues" evidence="1">
    <location>
        <begin position="306"/>
        <end position="334"/>
    </location>
</feature>
<dbReference type="InterPro" id="IPR019416">
    <property type="entry name" value="NCBP3"/>
</dbReference>
<keyword evidence="4" id="KW-1185">Reference proteome</keyword>
<dbReference type="AlphaFoldDB" id="B9WHM6"/>
<dbReference type="OrthoDB" id="422106at2759"/>
<organism evidence="3 4">
    <name type="scientific">Candida dubliniensis (strain CD36 / ATCC MYA-646 / CBS 7987 / NCPF 3949 / NRRL Y-17841)</name>
    <name type="common">Yeast</name>
    <dbReference type="NCBI Taxonomy" id="573826"/>
    <lineage>
        <taxon>Eukaryota</taxon>
        <taxon>Fungi</taxon>
        <taxon>Dikarya</taxon>
        <taxon>Ascomycota</taxon>
        <taxon>Saccharomycotina</taxon>
        <taxon>Pichiomycetes</taxon>
        <taxon>Debaryomycetaceae</taxon>
        <taxon>Candida/Lodderomyces clade</taxon>
        <taxon>Candida</taxon>
    </lineage>
</organism>
<name>B9WHM6_CANDC</name>
<dbReference type="CGD" id="CAL0000166831">
    <property type="gene designation" value="Cd36_52890"/>
</dbReference>
<dbReference type="RefSeq" id="XP_002420589.1">
    <property type="nucleotide sequence ID" value="XM_002420544.1"/>
</dbReference>
<accession>B9WHM6</accession>
<dbReference type="HOGENOM" id="CLU_836769_0_0_1"/>
<dbReference type="PANTHER" id="PTHR16291:SF0">
    <property type="entry name" value="NUCLEAR CAP-BINDING PROTEIN SUBUNIT 3"/>
    <property type="match status" value="1"/>
</dbReference>
<evidence type="ECO:0000313" key="4">
    <source>
        <dbReference type="Proteomes" id="UP000002605"/>
    </source>
</evidence>
<evidence type="ECO:0000256" key="1">
    <source>
        <dbReference type="SAM" id="MobiDB-lite"/>
    </source>
</evidence>
<evidence type="ECO:0000313" key="3">
    <source>
        <dbReference type="EMBL" id="CAX41668.1"/>
    </source>
</evidence>
<feature type="compositionally biased region" description="Acidic residues" evidence="1">
    <location>
        <begin position="296"/>
        <end position="305"/>
    </location>
</feature>
<dbReference type="VEuPathDB" id="FungiDB:CD36_52890"/>
<feature type="compositionally biased region" description="Basic and acidic residues" evidence="1">
    <location>
        <begin position="226"/>
        <end position="242"/>
    </location>
</feature>
<dbReference type="GO" id="GO:0005634">
    <property type="term" value="C:nucleus"/>
    <property type="evidence" value="ECO:0007669"/>
    <property type="project" value="TreeGrafter"/>
</dbReference>
<dbReference type="Pfam" id="PF10309">
    <property type="entry name" value="NCBP3"/>
    <property type="match status" value="1"/>
</dbReference>
<dbReference type="KEGG" id="cdu:CD36_52890"/>
<feature type="region of interest" description="Disordered" evidence="1">
    <location>
        <begin position="225"/>
        <end position="334"/>
    </location>
</feature>
<reference evidence="3 4" key="1">
    <citation type="journal article" date="2009" name="Genome Res.">
        <title>Comparative genomics of the fungal pathogens Candida dubliniensis and Candida albicans.</title>
        <authorList>
            <person name="Jackson A.P."/>
            <person name="Gamble J.A."/>
            <person name="Yeomans T."/>
            <person name="Moran G.P."/>
            <person name="Saunders D."/>
            <person name="Harris D."/>
            <person name="Aslett M."/>
            <person name="Barrell J.F."/>
            <person name="Butler G."/>
            <person name="Citiulo F."/>
            <person name="Coleman D.C."/>
            <person name="de Groot P.W.J."/>
            <person name="Goodwin T.J."/>
            <person name="Quail M.A."/>
            <person name="McQuillan J."/>
            <person name="Munro C.A."/>
            <person name="Pain A."/>
            <person name="Poulter R.T."/>
            <person name="Rajandream M.A."/>
            <person name="Renauld H."/>
            <person name="Spiering M.J."/>
            <person name="Tivey A."/>
            <person name="Gow N.A.R."/>
            <person name="Barrell B."/>
            <person name="Sullivan D.J."/>
            <person name="Berriman M."/>
        </authorList>
    </citation>
    <scope>NUCLEOTIDE SEQUENCE [LARGE SCALE GENOMIC DNA]</scope>
    <source>
        <strain evidence="4">CD36 / ATCC MYA-646 / CBS 7987 / NCPF 3949 / NRRL Y-17841</strain>
    </source>
</reference>
<dbReference type="GeneID" id="8048463"/>
<proteinExistence type="predicted"/>
<dbReference type="EMBL" id="FM992692">
    <property type="protein sequence ID" value="CAX41668.1"/>
    <property type="molecule type" value="Genomic_DNA"/>
</dbReference>
<gene>
    <name evidence="2" type="ordered locus">Cd36_52890</name>
    <name evidence="3" type="ORF">CD36_52890</name>
</gene>
<dbReference type="eggNOG" id="ENOG502S34X">
    <property type="taxonomic scope" value="Eukaryota"/>
</dbReference>
<dbReference type="GO" id="GO:0000340">
    <property type="term" value="F:RNA 7-methylguanosine cap binding"/>
    <property type="evidence" value="ECO:0007669"/>
    <property type="project" value="InterPro"/>
</dbReference>
<dbReference type="Proteomes" id="UP000002605">
    <property type="component" value="Chromosome 5"/>
</dbReference>
<dbReference type="GO" id="GO:0003729">
    <property type="term" value="F:mRNA binding"/>
    <property type="evidence" value="ECO:0007669"/>
    <property type="project" value="InterPro"/>
</dbReference>
<protein>
    <submittedName>
        <fullName evidence="3">Uncharacterized protein</fullName>
    </submittedName>
</protein>
<feature type="compositionally biased region" description="Basic and acidic residues" evidence="1">
    <location>
        <begin position="269"/>
        <end position="295"/>
    </location>
</feature>
<sequence length="334" mass="39230">MMTEPEVAPYGGFLIKSLEDESENLKQLQQQSIEITTNQGTIEIIRPEAIKIIGVDNLSTNDIQNYIDYYINYITTIINPETNELKYELIPFDQSIEFKIEWIDDNSVNIVFQTINDCYKSFQKISESPILEKLGSQEYINQSIIERKGKSYNPIIDFKKHQNLANRLKLANEATNNNNNNQIKVEDAGDMEEDEVFVELIIRQSFQSDRKIKNASQYSRYYLIHGEPERRSRPRKHLDPQRRNKYPAGYRSRKNNNDNNIGDDQEDLFADKLKGERKSRSDNRNVNEDHNHGNDDGNDDYDDDLFADKLKQSKRDRSRSPMRIDNEDISYRQR</sequence>